<dbReference type="STRING" id="90262.A0A1X2HL57"/>
<comment type="caution">
    <text evidence="3">The sequence shown here is derived from an EMBL/GenBank/DDBJ whole genome shotgun (WGS) entry which is preliminary data.</text>
</comment>
<gene>
    <name evidence="3" type="ORF">BCR42DRAFT_429905</name>
</gene>
<dbReference type="EMBL" id="MCGE01000057">
    <property type="protein sequence ID" value="ORZ00078.1"/>
    <property type="molecule type" value="Genomic_DNA"/>
</dbReference>
<dbReference type="SUPFAM" id="SSF48371">
    <property type="entry name" value="ARM repeat"/>
    <property type="match status" value="1"/>
</dbReference>
<reference evidence="3 4" key="1">
    <citation type="submission" date="2016-07" db="EMBL/GenBank/DDBJ databases">
        <title>Pervasive Adenine N6-methylation of Active Genes in Fungi.</title>
        <authorList>
            <consortium name="DOE Joint Genome Institute"/>
            <person name="Mondo S.J."/>
            <person name="Dannebaum R.O."/>
            <person name="Kuo R.C."/>
            <person name="Labutti K."/>
            <person name="Haridas S."/>
            <person name="Kuo A."/>
            <person name="Salamov A."/>
            <person name="Ahrendt S.R."/>
            <person name="Lipzen A."/>
            <person name="Sullivan W."/>
            <person name="Andreopoulos W.B."/>
            <person name="Clum A."/>
            <person name="Lindquist E."/>
            <person name="Daum C."/>
            <person name="Ramamoorthy G.K."/>
            <person name="Gryganskyi A."/>
            <person name="Culley D."/>
            <person name="Magnuson J.K."/>
            <person name="James T.Y."/>
            <person name="O'Malley M.A."/>
            <person name="Stajich J.E."/>
            <person name="Spatafora J.W."/>
            <person name="Visel A."/>
            <person name="Grigoriev I.V."/>
        </authorList>
    </citation>
    <scope>NUCLEOTIDE SEQUENCE [LARGE SCALE GENOMIC DNA]</scope>
    <source>
        <strain evidence="3 4">NRRL 1336</strain>
    </source>
</reference>
<keyword evidence="4" id="KW-1185">Reference proteome</keyword>
<evidence type="ECO:0000313" key="3">
    <source>
        <dbReference type="EMBL" id="ORZ00078.1"/>
    </source>
</evidence>
<dbReference type="OrthoDB" id="6125419at2759"/>
<sequence length="1497" mass="165538">MNPGDIDPSALLNRFSNLLMVVTSDFLLVIVHYLLDVCRRCPSQCGQHGFLAIVDTIINTLTFNVKLHQSQEFEDLSQLANDLIYKLLQRAYDSSMHQRSTFLYIERVAKVMVIEELCPVDGNSTYIAMPNFYMTWSSFSYLLLTASTTDDQYVIVELMQILVELEQCQSDILMVALLPLFQTLAELQDGDDDSKTTSTTEQLKTAILNLVSTINKDSVSSVSNNDEVIKKINKEVDSYQISGNMCHMVPYLCQYLDRSLGRNSSQEYVPSIHSILFCVPLLFNKAASIRKIYLCHMVKLLDSVQEQTSLNSLTNDPVTTTKILHITLSLIHGTNDSSTLVNALSRSTRETIMSSIGLKIMAKLHEKQPRIWQELRKVLSDWILRRKSNNGRGSSTDVDKTGSIQMDLAVLTTMRDLCQNHPRECAADILPMLISLLQTCQYVHVGSLSIIVQTMCACVNAGMAEPRSLWLVALRYIAQFARDLPVEQSGLLLRRLCEFFEIVGKKEDLSEPYVEFKQVILDDYLSTFIYSPDKSVKRSALRALSFFPVPDISPLLPEKAKQYMDDIDASGANAGHAELLVSLLTYELDHMRRGFFLEEHGNTAKPQSSSNNGGSNEDRNDILSETKENQIGGQFVAAWENARTSPGLRSGYSIAVLQGAKHHLNPEIQANTMETLVKAKWYRCLVTCLGDIGCTDHLLVRVSSPGAWAAFFGAIMVGNESDVETRTLLLLKDLLVRLEKSTVPGHTCNIFLALTGMVTAVHDIIPTCATTCATQLIDILTTKYILHGDVKSNSLLVTSEEVQYAARYCLGHVAKCVVINDKMATRILDILLQLVIECRPTKRKLDAAVDLIHFSSGFAAGYFSSVLATWSTKSSTIETLGIHGISELLTYCKGASDSLSDSACLGIMMGWASKIDTNDMKNVSEFACRQLHSYIAGKSGNIGLLLGASWVCSYGACDDIGMIDKNMMDCLTQAATNARSDEAFANQLYHFDVPLSRLTRLQHIVNGENESSPNFASLFLSTVQTIQTDNASSQLRIPALFSLGSLLGADYLHTPILEDLLIKEAQQYNSDIRRPLLDVLTTLAGLTDGLAAGNLKSGRIAAVVCGEIIQKSHQLQLAMKNDKGDSYYGSKSTGFTKMAISISSAEPKTYSRLNNNTSYLRAVYDSLAHVADTNSAQDMGSTNHIKVYVHLLLSALRDTPGPLPPVNWFPILSKIAKMSVETRILCISFATKHGSTSLSLSEFILSELGQGSLSHDREVVDYLVGESGIGMLLELSGLASSNRSGGYYRRGMDAVTKKMTVSDIRAIEIFETYAKLFTKLSTKSQNLFLSTIKDHLPTSITDIDEAKRTYIGSLQDIIRYNITYRLLDDANADLDIVCLAVDTSIKGMDELIHGAEVKDYIACKSTAHVKTKAILEICRLQRTQHPVTRIITDLMTHLLLLFGESTASLDATQCWTILCESIIQINTKSLSIAAGVSDRLAWVVRFLDVLIVCTCNC</sequence>
<organism evidence="3 4">
    <name type="scientific">Absidia repens</name>
    <dbReference type="NCBI Taxonomy" id="90262"/>
    <lineage>
        <taxon>Eukaryota</taxon>
        <taxon>Fungi</taxon>
        <taxon>Fungi incertae sedis</taxon>
        <taxon>Mucoromycota</taxon>
        <taxon>Mucoromycotina</taxon>
        <taxon>Mucoromycetes</taxon>
        <taxon>Mucorales</taxon>
        <taxon>Cunninghamellaceae</taxon>
        <taxon>Absidia</taxon>
    </lineage>
</organism>
<feature type="compositionally biased region" description="Polar residues" evidence="1">
    <location>
        <begin position="604"/>
        <end position="615"/>
    </location>
</feature>
<dbReference type="InterPro" id="IPR022542">
    <property type="entry name" value="FOCAD/RST1_DUF3730"/>
</dbReference>
<feature type="region of interest" description="Disordered" evidence="1">
    <location>
        <begin position="599"/>
        <end position="620"/>
    </location>
</feature>
<protein>
    <recommendedName>
        <fullName evidence="2">DUF3730 domain-containing protein</fullName>
    </recommendedName>
</protein>
<evidence type="ECO:0000313" key="4">
    <source>
        <dbReference type="Proteomes" id="UP000193560"/>
    </source>
</evidence>
<dbReference type="Proteomes" id="UP000193560">
    <property type="component" value="Unassembled WGS sequence"/>
</dbReference>
<evidence type="ECO:0000259" key="2">
    <source>
        <dbReference type="Pfam" id="PF12530"/>
    </source>
</evidence>
<proteinExistence type="predicted"/>
<name>A0A1X2HL57_9FUNG</name>
<dbReference type="InterPro" id="IPR016024">
    <property type="entry name" value="ARM-type_fold"/>
</dbReference>
<evidence type="ECO:0000256" key="1">
    <source>
        <dbReference type="SAM" id="MobiDB-lite"/>
    </source>
</evidence>
<feature type="domain" description="DUF3730" evidence="2">
    <location>
        <begin position="339"/>
        <end position="522"/>
    </location>
</feature>
<dbReference type="Pfam" id="PF12530">
    <property type="entry name" value="DUF3730"/>
    <property type="match status" value="1"/>
</dbReference>
<accession>A0A1X2HL57</accession>